<proteinExistence type="predicted"/>
<reference evidence="1 2" key="1">
    <citation type="journal article" date="2022" name="Int. J. Syst. Evol. Microbiol.">
        <title>Prevotella herbatica sp. nov., a plant polysaccharide-decomposing anaerobic bacterium isolated from a methanogenic reactor.</title>
        <authorList>
            <person name="Uek A."/>
            <person name="Tonouchi A."/>
            <person name="Kaku N."/>
            <person name="Ueki K."/>
        </authorList>
    </citation>
    <scope>NUCLEOTIDE SEQUENCE [LARGE SCALE GENOMIC DNA]</scope>
    <source>
        <strain evidence="1 2">WR041</strain>
    </source>
</reference>
<organism evidence="1 2">
    <name type="scientific">Prevotella herbatica</name>
    <dbReference type="NCBI Taxonomy" id="2801997"/>
    <lineage>
        <taxon>Bacteria</taxon>
        <taxon>Pseudomonadati</taxon>
        <taxon>Bacteroidota</taxon>
        <taxon>Bacteroidia</taxon>
        <taxon>Bacteroidales</taxon>
        <taxon>Prevotellaceae</taxon>
        <taxon>Prevotella</taxon>
    </lineage>
</organism>
<evidence type="ECO:0000313" key="1">
    <source>
        <dbReference type="EMBL" id="BCS86447.1"/>
    </source>
</evidence>
<accession>A0ABN6EKM0</accession>
<name>A0ABN6EKM0_9BACT</name>
<sequence>MLHGLQVHATDVRSAFNSLLNPFVLTFTSVEQDGLDFHGYLQKNNSRYNQLIKVLSLYRLTMGQPRQEELLNI</sequence>
<evidence type="ECO:0000313" key="2">
    <source>
        <dbReference type="Proteomes" id="UP001319045"/>
    </source>
</evidence>
<dbReference type="EMBL" id="AP024484">
    <property type="protein sequence ID" value="BCS86447.1"/>
    <property type="molecule type" value="Genomic_DNA"/>
</dbReference>
<protein>
    <submittedName>
        <fullName evidence="1">Uncharacterized protein</fullName>
    </submittedName>
</protein>
<gene>
    <name evidence="1" type="ORF">prwr041_23400</name>
</gene>
<dbReference type="Proteomes" id="UP001319045">
    <property type="component" value="Chromosome"/>
</dbReference>
<keyword evidence="2" id="KW-1185">Reference proteome</keyword>